<keyword evidence="10" id="KW-0534">Nitrate assimilation</keyword>
<dbReference type="GO" id="GO:0016491">
    <property type="term" value="F:oxidoreductase activity"/>
    <property type="evidence" value="ECO:0007669"/>
    <property type="project" value="UniProtKB-KW"/>
</dbReference>
<dbReference type="CDD" id="cd02754">
    <property type="entry name" value="MopB_Nitrate-R-NapA-like"/>
    <property type="match status" value="1"/>
</dbReference>
<sequence length="908" mass="99333">MSSYERKTTCAYCGVGCGIKAVVSHTDIPSRNEDSTPSFQITVSGDEDHPANYGRLCGKGSALAETAIPEGRLLQPRVNGQVTDWNTAIGTVVERFKAIKDEHGPEAIAFYLSGQLLTEDYYVANKLMKGFIGSSNVDTNSRLCMSSAVSAHKRAFGEDVVPGCYDDLEQADLLILTGSNTAWCHPVLFQRIRAAKASRPELKIVVIDPRRTATCDIADLHLALAPGTDSFLFNGLLSYLHTQGKINQDFLSATEGFDAALASARQSAPDIRQTALACDVDEQLVKQFFDWFADTDKTVTAFSQGINQSSRGSDKGNSIINCHLATGRIGKPGATPFSLTGQPNAMGGREVGGLANQLAAHMDFTPEDIDRVSRFWATDTLATAPGLKAVDLFRAVREKKIKAIWIMATNPVVSLPDANQIKAALSDCDFVVVSDCIAETDTTAFADVLLPSEGWSEKDGTVTNSERRISRQRRLVDSIGKAKPDWWIITQVARGLGFGDAFDYGSARDIFVEHARLSGFENNVQHHRRAFDISLYDALSESEYDDLAPFQWPAPRNNAVNKPETTSDRLFGDQFFYTTSGKAQFVPVLSEGPHNSLNSEYPLALNTGRIRDQWHTMTRTSLARRLNEHKPEPFVEIHPDDAVKYGLEPGSLATVTSAFGSMIARVEVTDTTRQGSLFVPMHWTEQMSSAGRVGALVNPVVDPVSGQPESKFTPARIQPYRATWHGFVLSHKPLTFPGVEYVVKVPGTAFFRYELAGASPIAEWNTVTKRWLEPAATTDTHWLDFEDTQAHRYRAAVVTSEGLQCCVFLSAKIDLPERSWLAGLFTKETLSDEDRRSILAGRPPSGTQTAGRTICSCFGVGENTLKDTIREKGLSSVEQIGDCLKAGTNCGSCVPELRTILNNVSKTG</sequence>
<protein>
    <submittedName>
        <fullName evidence="12">Anaerobic dehydrogenase</fullName>
    </submittedName>
</protein>
<dbReference type="Gene3D" id="2.40.40.20">
    <property type="match status" value="1"/>
</dbReference>
<dbReference type="PROSITE" id="PS00551">
    <property type="entry name" value="MOLYBDOPTERIN_PROK_1"/>
    <property type="match status" value="1"/>
</dbReference>
<dbReference type="Pfam" id="PF01568">
    <property type="entry name" value="Molydop_binding"/>
    <property type="match status" value="1"/>
</dbReference>
<evidence type="ECO:0000313" key="13">
    <source>
        <dbReference type="Proteomes" id="UP000196027"/>
    </source>
</evidence>
<evidence type="ECO:0000256" key="3">
    <source>
        <dbReference type="ARBA" id="ARBA00008747"/>
    </source>
</evidence>
<dbReference type="InterPro" id="IPR009010">
    <property type="entry name" value="Asp_de-COase-like_dom_sf"/>
</dbReference>
<dbReference type="AlphaFoldDB" id="A0A1Y0IDB6"/>
<evidence type="ECO:0000256" key="1">
    <source>
        <dbReference type="ARBA" id="ARBA00001942"/>
    </source>
</evidence>
<dbReference type="Proteomes" id="UP000196027">
    <property type="component" value="Chromosome"/>
</dbReference>
<evidence type="ECO:0000256" key="9">
    <source>
        <dbReference type="ARBA" id="ARBA00023014"/>
    </source>
</evidence>
<dbReference type="Gene3D" id="2.20.25.90">
    <property type="entry name" value="ADC-like domains"/>
    <property type="match status" value="1"/>
</dbReference>
<dbReference type="GO" id="GO:0043546">
    <property type="term" value="F:molybdopterin cofactor binding"/>
    <property type="evidence" value="ECO:0007669"/>
    <property type="project" value="InterPro"/>
</dbReference>
<evidence type="ECO:0000256" key="7">
    <source>
        <dbReference type="ARBA" id="ARBA00023002"/>
    </source>
</evidence>
<comment type="similarity">
    <text evidence="3">Belongs to the prokaryotic molybdopterin-containing oxidoreductase family. NasA/NapA/NarB subfamily.</text>
</comment>
<dbReference type="SUPFAM" id="SSF53706">
    <property type="entry name" value="Formate dehydrogenase/DMSO reductase, domains 1-3"/>
    <property type="match status" value="1"/>
</dbReference>
<dbReference type="EMBL" id="CP021425">
    <property type="protein sequence ID" value="ARU58139.1"/>
    <property type="molecule type" value="Genomic_DNA"/>
</dbReference>
<dbReference type="KEGG" id="ome:OLMES_4122"/>
<dbReference type="InterPro" id="IPR027467">
    <property type="entry name" value="MopterinOxRdtase_cofactor_BS"/>
</dbReference>
<dbReference type="Pfam" id="PF00384">
    <property type="entry name" value="Molybdopterin"/>
    <property type="match status" value="1"/>
</dbReference>
<dbReference type="GO" id="GO:0051539">
    <property type="term" value="F:4 iron, 4 sulfur cluster binding"/>
    <property type="evidence" value="ECO:0007669"/>
    <property type="project" value="UniProtKB-KW"/>
</dbReference>
<evidence type="ECO:0000256" key="2">
    <source>
        <dbReference type="ARBA" id="ARBA00001966"/>
    </source>
</evidence>
<name>A0A1Y0IDB6_9GAMM</name>
<dbReference type="InterPro" id="IPR006657">
    <property type="entry name" value="MoPterin_dinucl-bd_dom"/>
</dbReference>
<keyword evidence="4" id="KW-0004">4Fe-4S</keyword>
<evidence type="ECO:0000256" key="6">
    <source>
        <dbReference type="ARBA" id="ARBA00022723"/>
    </source>
</evidence>
<gene>
    <name evidence="12" type="ORF">OLMES_4122</name>
</gene>
<dbReference type="PANTHER" id="PTHR43105">
    <property type="entry name" value="RESPIRATORY NITRATE REDUCTASE"/>
    <property type="match status" value="1"/>
</dbReference>
<dbReference type="GO" id="GO:0016020">
    <property type="term" value="C:membrane"/>
    <property type="evidence" value="ECO:0007669"/>
    <property type="project" value="TreeGrafter"/>
</dbReference>
<evidence type="ECO:0000259" key="11">
    <source>
        <dbReference type="PROSITE" id="PS51669"/>
    </source>
</evidence>
<dbReference type="InterPro" id="IPR007419">
    <property type="entry name" value="BFD-like_2Fe2S-bd_dom"/>
</dbReference>
<dbReference type="PROSITE" id="PS51669">
    <property type="entry name" value="4FE4S_MOW_BIS_MGD"/>
    <property type="match status" value="1"/>
</dbReference>
<organism evidence="12 13">
    <name type="scientific">Oleiphilus messinensis</name>
    <dbReference type="NCBI Taxonomy" id="141451"/>
    <lineage>
        <taxon>Bacteria</taxon>
        <taxon>Pseudomonadati</taxon>
        <taxon>Pseudomonadota</taxon>
        <taxon>Gammaproteobacteria</taxon>
        <taxon>Oceanospirillales</taxon>
        <taxon>Oleiphilaceae</taxon>
        <taxon>Oleiphilus</taxon>
    </lineage>
</organism>
<dbReference type="Gene3D" id="3.40.228.10">
    <property type="entry name" value="Dimethylsulfoxide Reductase, domain 2"/>
    <property type="match status" value="1"/>
</dbReference>
<dbReference type="InterPro" id="IPR006963">
    <property type="entry name" value="Mopterin_OxRdtase_4Fe-4S_dom"/>
</dbReference>
<evidence type="ECO:0000256" key="10">
    <source>
        <dbReference type="ARBA" id="ARBA00023063"/>
    </source>
</evidence>
<reference evidence="12 13" key="1">
    <citation type="submission" date="2017-05" db="EMBL/GenBank/DDBJ databases">
        <title>Genomic insights into alkan degradation activity of Oleiphilus messinensis.</title>
        <authorList>
            <person name="Kozyavkin S.A."/>
            <person name="Slesarev A.I."/>
            <person name="Golyshin P.N."/>
            <person name="Korzhenkov A."/>
            <person name="Golyshina O.N."/>
            <person name="Toshchakov S.V."/>
        </authorList>
    </citation>
    <scope>NUCLEOTIDE SEQUENCE [LARGE SCALE GENOMIC DNA]</scope>
    <source>
        <strain evidence="12 13">ME102</strain>
    </source>
</reference>
<dbReference type="RefSeq" id="WP_087462951.1">
    <property type="nucleotide sequence ID" value="NZ_CP021425.1"/>
</dbReference>
<evidence type="ECO:0000256" key="8">
    <source>
        <dbReference type="ARBA" id="ARBA00023004"/>
    </source>
</evidence>
<evidence type="ECO:0000256" key="5">
    <source>
        <dbReference type="ARBA" id="ARBA00022505"/>
    </source>
</evidence>
<dbReference type="OrthoDB" id="9810782at2"/>
<dbReference type="Gene3D" id="3.40.50.740">
    <property type="match status" value="1"/>
</dbReference>
<dbReference type="Pfam" id="PF04879">
    <property type="entry name" value="Molybdop_Fe4S4"/>
    <property type="match status" value="1"/>
</dbReference>
<evidence type="ECO:0000313" key="12">
    <source>
        <dbReference type="EMBL" id="ARU58139.1"/>
    </source>
</evidence>
<dbReference type="GO" id="GO:0045333">
    <property type="term" value="P:cellular respiration"/>
    <property type="evidence" value="ECO:0007669"/>
    <property type="project" value="UniProtKB-ARBA"/>
</dbReference>
<feature type="domain" description="4Fe-4S Mo/W bis-MGD-type" evidence="11">
    <location>
        <begin position="3"/>
        <end position="71"/>
    </location>
</feature>
<keyword evidence="7" id="KW-0560">Oxidoreductase</keyword>
<evidence type="ECO:0000256" key="4">
    <source>
        <dbReference type="ARBA" id="ARBA00022485"/>
    </source>
</evidence>
<proteinExistence type="inferred from homology"/>
<dbReference type="Gene3D" id="1.10.10.1100">
    <property type="entry name" value="BFD-like [2Fe-2S]-binding domain"/>
    <property type="match status" value="1"/>
</dbReference>
<dbReference type="GO" id="GO:0046872">
    <property type="term" value="F:metal ion binding"/>
    <property type="evidence" value="ECO:0007669"/>
    <property type="project" value="UniProtKB-KW"/>
</dbReference>
<keyword evidence="9" id="KW-0411">Iron-sulfur</keyword>
<dbReference type="InterPro" id="IPR041854">
    <property type="entry name" value="BFD-like_2Fe2S-bd_dom_sf"/>
</dbReference>
<dbReference type="CDD" id="cd02791">
    <property type="entry name" value="MopB_CT_Nitrate-R-NapA-like"/>
    <property type="match status" value="1"/>
</dbReference>
<dbReference type="Pfam" id="PF04324">
    <property type="entry name" value="Fer2_BFD"/>
    <property type="match status" value="1"/>
</dbReference>
<dbReference type="GO" id="GO:1990204">
    <property type="term" value="C:oxidoreductase complex"/>
    <property type="evidence" value="ECO:0007669"/>
    <property type="project" value="UniProtKB-ARBA"/>
</dbReference>
<dbReference type="SMART" id="SM00926">
    <property type="entry name" value="Molybdop_Fe4S4"/>
    <property type="match status" value="1"/>
</dbReference>
<dbReference type="SUPFAM" id="SSF50692">
    <property type="entry name" value="ADC-like"/>
    <property type="match status" value="1"/>
</dbReference>
<keyword evidence="13" id="KW-1185">Reference proteome</keyword>
<keyword evidence="6" id="KW-0479">Metal-binding</keyword>
<comment type="cofactor">
    <cofactor evidence="2">
        <name>[4Fe-4S] cluster</name>
        <dbReference type="ChEBI" id="CHEBI:49883"/>
    </cofactor>
</comment>
<keyword evidence="8" id="KW-0408">Iron</keyword>
<dbReference type="InterPro" id="IPR006656">
    <property type="entry name" value="Mopterin_OxRdtase"/>
</dbReference>
<keyword evidence="5" id="KW-0500">Molybdenum</keyword>
<accession>A0A1Y0IDB6</accession>
<dbReference type="InterPro" id="IPR050123">
    <property type="entry name" value="Prok_molybdopt-oxidoreductase"/>
</dbReference>
<dbReference type="InterPro" id="IPR041957">
    <property type="entry name" value="CT_Nitrate-R-NapA-like"/>
</dbReference>
<comment type="cofactor">
    <cofactor evidence="1">
        <name>Mo-bis(molybdopterin guanine dinucleotide)</name>
        <dbReference type="ChEBI" id="CHEBI:60539"/>
    </cofactor>
</comment>
<dbReference type="GO" id="GO:0042128">
    <property type="term" value="P:nitrate assimilation"/>
    <property type="evidence" value="ECO:0007669"/>
    <property type="project" value="UniProtKB-KW"/>
</dbReference>
<dbReference type="PANTHER" id="PTHR43105:SF9">
    <property type="entry name" value="NADPH-FE(3+) OXIDOREDUCTASE SUBUNIT ALPHA"/>
    <property type="match status" value="1"/>
</dbReference>